<dbReference type="GO" id="GO:0043565">
    <property type="term" value="F:sequence-specific DNA binding"/>
    <property type="evidence" value="ECO:0007669"/>
    <property type="project" value="TreeGrafter"/>
</dbReference>
<comment type="caution">
    <text evidence="3">The sequence shown here is derived from an EMBL/GenBank/DDBJ whole genome shotgun (WGS) entry which is preliminary data.</text>
</comment>
<dbReference type="EMBL" id="PKPP01000733">
    <property type="protein sequence ID" value="PWA89283.1"/>
    <property type="molecule type" value="Genomic_DNA"/>
</dbReference>
<dbReference type="PANTHER" id="PTHR31713">
    <property type="entry name" value="OS02G0177800 PROTEIN"/>
    <property type="match status" value="1"/>
</dbReference>
<evidence type="ECO:0000259" key="2">
    <source>
        <dbReference type="Pfam" id="PF20451"/>
    </source>
</evidence>
<dbReference type="GO" id="GO:0003700">
    <property type="term" value="F:DNA-binding transcription factor activity"/>
    <property type="evidence" value="ECO:0007669"/>
    <property type="project" value="TreeGrafter"/>
</dbReference>
<dbReference type="InterPro" id="IPR046831">
    <property type="entry name" value="Calmodulin_bind_N"/>
</dbReference>
<dbReference type="STRING" id="35608.A0A2U1PU79"/>
<dbReference type="OrthoDB" id="1464826at2759"/>
<feature type="domain" description="Calmodulin binding protein central" evidence="2">
    <location>
        <begin position="183"/>
        <end position="245"/>
    </location>
</feature>
<name>A0A2U1PU79_ARTAN</name>
<dbReference type="GO" id="GO:0080142">
    <property type="term" value="P:regulation of salicylic acid biosynthetic process"/>
    <property type="evidence" value="ECO:0007669"/>
    <property type="project" value="TreeGrafter"/>
</dbReference>
<dbReference type="Proteomes" id="UP000245207">
    <property type="component" value="Unassembled WGS sequence"/>
</dbReference>
<evidence type="ECO:0000313" key="3">
    <source>
        <dbReference type="EMBL" id="PWA89283.1"/>
    </source>
</evidence>
<dbReference type="GO" id="GO:0005634">
    <property type="term" value="C:nucleus"/>
    <property type="evidence" value="ECO:0007669"/>
    <property type="project" value="TreeGrafter"/>
</dbReference>
<dbReference type="Pfam" id="PF20451">
    <property type="entry name" value="Calmod_bind_M"/>
    <property type="match status" value="1"/>
</dbReference>
<dbReference type="InterPro" id="IPR046830">
    <property type="entry name" value="Calmod_bind_M"/>
</dbReference>
<reference evidence="3 4" key="1">
    <citation type="journal article" date="2018" name="Mol. Plant">
        <title>The genome of Artemisia annua provides insight into the evolution of Asteraceae family and artemisinin biosynthesis.</title>
        <authorList>
            <person name="Shen Q."/>
            <person name="Zhang L."/>
            <person name="Liao Z."/>
            <person name="Wang S."/>
            <person name="Yan T."/>
            <person name="Shi P."/>
            <person name="Liu M."/>
            <person name="Fu X."/>
            <person name="Pan Q."/>
            <person name="Wang Y."/>
            <person name="Lv Z."/>
            <person name="Lu X."/>
            <person name="Zhang F."/>
            <person name="Jiang W."/>
            <person name="Ma Y."/>
            <person name="Chen M."/>
            <person name="Hao X."/>
            <person name="Li L."/>
            <person name="Tang Y."/>
            <person name="Lv G."/>
            <person name="Zhou Y."/>
            <person name="Sun X."/>
            <person name="Brodelius P.E."/>
            <person name="Rose J.K.C."/>
            <person name="Tang K."/>
        </authorList>
    </citation>
    <scope>NUCLEOTIDE SEQUENCE [LARGE SCALE GENOMIC DNA]</scope>
    <source>
        <strain evidence="4">cv. Huhao1</strain>
        <tissue evidence="3">Leaf</tissue>
    </source>
</reference>
<keyword evidence="4" id="KW-1185">Reference proteome</keyword>
<gene>
    <name evidence="3" type="ORF">CTI12_AA034610</name>
</gene>
<proteinExistence type="predicted"/>
<feature type="domain" description="Calmodulin binding protein-like N-terminal" evidence="1">
    <location>
        <begin position="19"/>
        <end position="171"/>
    </location>
</feature>
<sequence>MKYNQLNNEASASSKPVNLELIFLSRVASPVYTGRRITGEVHGGTESIKIMLIDRQTRQQVISGIVSSLKVKMVLIRGDFDGLTTGDSNIWTHEEFNEKIVVTWKNKKNLLLGNISLVLKNGIGTVGEIRIKHDSKPLKNVKFRLGAMVDDDKCPFEIKQAITNLFEVKDRRNESKYLGPLSPNDCVWRLANISKKGPIRKRLQSIKVSTVREFLNMYSSNPQVLQQVCGIKGKKWQTTVNHAEKSLLETMCDANGLVRSSFQQSNTVPSFNYSGSIDFDNNCYKPQPCEDDLFDNKMIVDRNFSIQDVEVCDVCIFVFEPRRDGIDGASTSVHNGAKGKGDLAKKRWMRLRATIWFWMVSFMKKVGSCVCSP</sequence>
<dbReference type="GO" id="GO:0005516">
    <property type="term" value="F:calmodulin binding"/>
    <property type="evidence" value="ECO:0007669"/>
    <property type="project" value="InterPro"/>
</dbReference>
<organism evidence="3 4">
    <name type="scientific">Artemisia annua</name>
    <name type="common">Sweet wormwood</name>
    <dbReference type="NCBI Taxonomy" id="35608"/>
    <lineage>
        <taxon>Eukaryota</taxon>
        <taxon>Viridiplantae</taxon>
        <taxon>Streptophyta</taxon>
        <taxon>Embryophyta</taxon>
        <taxon>Tracheophyta</taxon>
        <taxon>Spermatophyta</taxon>
        <taxon>Magnoliopsida</taxon>
        <taxon>eudicotyledons</taxon>
        <taxon>Gunneridae</taxon>
        <taxon>Pentapetalae</taxon>
        <taxon>asterids</taxon>
        <taxon>campanulids</taxon>
        <taxon>Asterales</taxon>
        <taxon>Asteraceae</taxon>
        <taxon>Asteroideae</taxon>
        <taxon>Anthemideae</taxon>
        <taxon>Artemisiinae</taxon>
        <taxon>Artemisia</taxon>
    </lineage>
</organism>
<dbReference type="PANTHER" id="PTHR31713:SF64">
    <property type="entry name" value="CALMODULIN-BINDING PROTEIN60"/>
    <property type="match status" value="1"/>
</dbReference>
<dbReference type="AlphaFoldDB" id="A0A2U1PU79"/>
<protein>
    <submittedName>
        <fullName evidence="3">CALMODULIN-BINDING PROTEIN60</fullName>
    </submittedName>
</protein>
<evidence type="ECO:0000259" key="1">
    <source>
        <dbReference type="Pfam" id="PF07887"/>
    </source>
</evidence>
<accession>A0A2U1PU79</accession>
<evidence type="ECO:0000313" key="4">
    <source>
        <dbReference type="Proteomes" id="UP000245207"/>
    </source>
</evidence>
<dbReference type="Pfam" id="PF07887">
    <property type="entry name" value="Calmodulin_bind"/>
    <property type="match status" value="1"/>
</dbReference>
<dbReference type="InterPro" id="IPR012416">
    <property type="entry name" value="CBP60"/>
</dbReference>